<dbReference type="Gene3D" id="3.30.720.100">
    <property type="match status" value="1"/>
</dbReference>
<dbReference type="KEGG" id="stha:NCTC11429_00600"/>
<dbReference type="PANTHER" id="PTHR33990">
    <property type="entry name" value="PROTEIN YJDN-RELATED"/>
    <property type="match status" value="1"/>
</dbReference>
<proteinExistence type="predicted"/>
<dbReference type="SUPFAM" id="SSF54593">
    <property type="entry name" value="Glyoxalase/Bleomycin resistance protein/Dihydroxybiphenyl dioxygenase"/>
    <property type="match status" value="2"/>
</dbReference>
<organism evidence="3 4">
    <name type="scientific">Sphingobacterium thalpophilum</name>
    <dbReference type="NCBI Taxonomy" id="259"/>
    <lineage>
        <taxon>Bacteria</taxon>
        <taxon>Pseudomonadati</taxon>
        <taxon>Bacteroidota</taxon>
        <taxon>Sphingobacteriia</taxon>
        <taxon>Sphingobacteriales</taxon>
        <taxon>Sphingobacteriaceae</taxon>
        <taxon>Sphingobacterium</taxon>
    </lineage>
</organism>
<dbReference type="Proteomes" id="UP001566204">
    <property type="component" value="Unassembled WGS sequence"/>
</dbReference>
<dbReference type="EMBL" id="LR590484">
    <property type="protein sequence ID" value="VTR30218.1"/>
    <property type="molecule type" value="Genomic_DNA"/>
</dbReference>
<dbReference type="Pfam" id="PF06983">
    <property type="entry name" value="3-dmu-9_3-mt"/>
    <property type="match status" value="2"/>
</dbReference>
<protein>
    <submittedName>
        <fullName evidence="3">3-demethylubiquinone-9 3-methyltransferase</fullName>
    </submittedName>
    <submittedName>
        <fullName evidence="2">VOC family protein</fullName>
    </submittedName>
</protein>
<dbReference type="RefSeq" id="WP_028071331.1">
    <property type="nucleotide sequence ID" value="NZ_CP141191.1"/>
</dbReference>
<accession>A0A4V6KNB1</accession>
<keyword evidence="3" id="KW-0808">Transferase</keyword>
<dbReference type="Proteomes" id="UP000308196">
    <property type="component" value="Chromosome"/>
</dbReference>
<dbReference type="Gene3D" id="3.10.180.10">
    <property type="entry name" value="2,3-Dihydroxybiphenyl 1,2-Dioxygenase, domain 1"/>
    <property type="match status" value="1"/>
</dbReference>
<gene>
    <name evidence="2" type="ORF">ABTW24_00415</name>
    <name evidence="3" type="ORF">NCTC11429_00600</name>
</gene>
<dbReference type="InterPro" id="IPR028973">
    <property type="entry name" value="PhnB-like"/>
</dbReference>
<keyword evidence="3" id="KW-0489">Methyltransferase</keyword>
<reference evidence="2 5" key="2">
    <citation type="submission" date="2024-06" db="EMBL/GenBank/DDBJ databases">
        <title>Soil Sphingobacterium thalpophilum.</title>
        <authorList>
            <person name="Yang J."/>
            <person name="Li J."/>
        </authorList>
    </citation>
    <scope>NUCLEOTIDE SEQUENCE [LARGE SCALE GENOMIC DNA]</scope>
    <source>
        <strain evidence="2 5">22g91tb</strain>
    </source>
</reference>
<evidence type="ECO:0000313" key="2">
    <source>
        <dbReference type="EMBL" id="MEZ0450065.1"/>
    </source>
</evidence>
<dbReference type="Gene3D" id="3.30.720.110">
    <property type="match status" value="1"/>
</dbReference>
<feature type="domain" description="PhnB-like" evidence="1">
    <location>
        <begin position="4"/>
        <end position="114"/>
    </location>
</feature>
<name>A0A4V6KNB1_9SPHI</name>
<evidence type="ECO:0000313" key="3">
    <source>
        <dbReference type="EMBL" id="VTR30218.1"/>
    </source>
</evidence>
<feature type="domain" description="PhnB-like" evidence="1">
    <location>
        <begin position="126"/>
        <end position="243"/>
    </location>
</feature>
<keyword evidence="3" id="KW-0830">Ubiquinone</keyword>
<dbReference type="AlphaFoldDB" id="A0A4V6KNB1"/>
<dbReference type="GeneID" id="78461405"/>
<evidence type="ECO:0000313" key="5">
    <source>
        <dbReference type="Proteomes" id="UP001566204"/>
    </source>
</evidence>
<reference evidence="3 4" key="1">
    <citation type="submission" date="2019-05" db="EMBL/GenBank/DDBJ databases">
        <authorList>
            <consortium name="Pathogen Informatics"/>
        </authorList>
    </citation>
    <scope>NUCLEOTIDE SEQUENCE [LARGE SCALE GENOMIC DNA]</scope>
    <source>
        <strain evidence="3 4">NCTC11429</strain>
    </source>
</reference>
<keyword evidence="5" id="KW-1185">Reference proteome</keyword>
<sequence length="273" mass="31158">MKNSIIPSIWFDQNAQEAFDLYCQVFPNSHCQSTSSIVVEAELNGIRFIGINGGPMFKANPSISFMVICESKEEIDRVWAAFSRDGHILMPLDSYPWSSYYGWLADKYGVNWQLYQGKLSDTNQQAIVPTLMYCGAHQGKCEAALHFFEDLFKDFQSNGILRYPEGEFKGSVQHTQFVVNGFTLMAMDSGVKQDFTFTEGVSMTILCKDQEEIDYYWDKITQQGNESRCGWCKDQFGVSWQIVPEQIADYLQQPGAVEALMKMNKILIKDLLK</sequence>
<evidence type="ECO:0000313" key="4">
    <source>
        <dbReference type="Proteomes" id="UP000308196"/>
    </source>
</evidence>
<dbReference type="EMBL" id="JBEOQB010000001">
    <property type="protein sequence ID" value="MEZ0450065.1"/>
    <property type="molecule type" value="Genomic_DNA"/>
</dbReference>
<dbReference type="InterPro" id="IPR029068">
    <property type="entry name" value="Glyas_Bleomycin-R_OHBP_Dase"/>
</dbReference>
<dbReference type="GO" id="GO:0032259">
    <property type="term" value="P:methylation"/>
    <property type="evidence" value="ECO:0007669"/>
    <property type="project" value="UniProtKB-KW"/>
</dbReference>
<dbReference type="CDD" id="cd06588">
    <property type="entry name" value="PhnB_like"/>
    <property type="match status" value="2"/>
</dbReference>
<dbReference type="STRING" id="1123265.GCA_000686625_04761"/>
<evidence type="ECO:0000259" key="1">
    <source>
        <dbReference type="Pfam" id="PF06983"/>
    </source>
</evidence>
<dbReference type="GO" id="GO:0008168">
    <property type="term" value="F:methyltransferase activity"/>
    <property type="evidence" value="ECO:0007669"/>
    <property type="project" value="UniProtKB-KW"/>
</dbReference>